<organism evidence="1 4">
    <name type="scientific">Glaesserella parasuis</name>
    <name type="common">Haemophilus parasuis</name>
    <dbReference type="NCBI Taxonomy" id="738"/>
    <lineage>
        <taxon>Bacteria</taxon>
        <taxon>Pseudomonadati</taxon>
        <taxon>Pseudomonadota</taxon>
        <taxon>Gammaproteobacteria</taxon>
        <taxon>Pasteurellales</taxon>
        <taxon>Pasteurellaceae</taxon>
        <taxon>Glaesserella</taxon>
    </lineage>
</organism>
<dbReference type="Proteomes" id="UP001148834">
    <property type="component" value="Unassembled WGS sequence"/>
</dbReference>
<dbReference type="EMBL" id="CP071491">
    <property type="protein sequence ID" value="QSX16381.1"/>
    <property type="molecule type" value="Genomic_DNA"/>
</dbReference>
<dbReference type="Proteomes" id="UP001222296">
    <property type="component" value="Chromosome"/>
</dbReference>
<dbReference type="EMBL" id="JAODIR010000066">
    <property type="protein sequence ID" value="MDD2168870.1"/>
    <property type="molecule type" value="Genomic_DNA"/>
</dbReference>
<protein>
    <submittedName>
        <fullName evidence="1">Uncharacterized protein</fullName>
    </submittedName>
</protein>
<evidence type="ECO:0000313" key="3">
    <source>
        <dbReference type="EMBL" id="WGE09217.1"/>
    </source>
</evidence>
<dbReference type="EMBL" id="CP121769">
    <property type="protein sequence ID" value="WGE09217.1"/>
    <property type="molecule type" value="Genomic_DNA"/>
</dbReference>
<reference evidence="3" key="3">
    <citation type="submission" date="2023-04" db="EMBL/GenBank/DDBJ databases">
        <title>Molecular characterization of the Integrative and Conjugative elements harboring multidrug-resistance gene from Glaesserella (Haemophilus) parasuis.</title>
        <authorList>
            <person name="Che Y."/>
            <person name="Zhou L."/>
        </authorList>
    </citation>
    <scope>NUCLEOTIDE SEQUENCE</scope>
    <source>
        <strain evidence="3">Z44</strain>
    </source>
</reference>
<name>A0A145QLR1_GLAPU</name>
<proteinExistence type="predicted"/>
<evidence type="ECO:0000313" key="2">
    <source>
        <dbReference type="EMBL" id="QSX16381.1"/>
    </source>
</evidence>
<reference evidence="2" key="1">
    <citation type="submission" date="2021-03" db="EMBL/GenBank/DDBJ databases">
        <title>Characterization of a novel Integrative Conjugative Element in Glaesserella parasuis.</title>
        <authorList>
            <person name="Hu G."/>
            <person name="Sun H."/>
        </authorList>
    </citation>
    <scope>NUCLEOTIDE SEQUENCE</scope>
    <source>
        <strain evidence="2">GHP1807</strain>
    </source>
</reference>
<dbReference type="RefSeq" id="WP_021111144.1">
    <property type="nucleotide sequence ID" value="NZ_CBCRUP010000087.1"/>
</dbReference>
<dbReference type="AlphaFoldDB" id="A0A145QLR1"/>
<evidence type="ECO:0000313" key="4">
    <source>
        <dbReference type="Proteomes" id="UP001148834"/>
    </source>
</evidence>
<reference evidence="1" key="2">
    <citation type="submission" date="2022-09" db="EMBL/GenBank/DDBJ databases">
        <title>Molecular characterization of Glaesserella parasuis strains circulating in commercial swine farms using whole-genome sequencing.</title>
        <authorList>
            <person name="Mugabi R."/>
            <person name="Clavijo M."/>
            <person name="Li G."/>
        </authorList>
    </citation>
    <scope>NUCLEOTIDE SEQUENCE</scope>
    <source>
        <strain evidence="1">0435-53</strain>
    </source>
</reference>
<gene>
    <name evidence="2" type="ORF">J1G54_08380</name>
    <name evidence="1" type="ORF">N5925_09860</name>
    <name evidence="3" type="ORF">QBL01_08115</name>
</gene>
<evidence type="ECO:0000313" key="1">
    <source>
        <dbReference type="EMBL" id="MDD2168870.1"/>
    </source>
</evidence>
<dbReference type="Proteomes" id="UP000662736">
    <property type="component" value="Chromosome"/>
</dbReference>
<accession>A0A145QLR1</accession>
<sequence>MYQYYLAKIGENQQKLIRGIPNDFLSFSTYEPEKEDWDQKFGTFWADKILVSDFDAFKVITEKEAIRFIKVH</sequence>